<evidence type="ECO:0000313" key="1">
    <source>
        <dbReference type="EMBL" id="SJZ47178.1"/>
    </source>
</evidence>
<sequence length="231" mass="26726">MNIIYRNLFAKLRSDNFDTHETLEPMSAFKMQKLMGLMKNIADMPAGEVELNNSMLNTRFKRMQQRAATQHTTSRETIYLVRIIISNLNATLTHGIPVRGIIQLGQYLRSRREQIDANEAAQWLRRLHISRMAQLQGSVLIKFFGFKAEEIPFVKQVEPAAESLTLRSINRMELAAQAWLFKQGKSVFVHNNQKALRRNLSHCMRYFPYAPIETTSSFFVNFSKGLAEIEE</sequence>
<proteinExistence type="predicted"/>
<dbReference type="AlphaFoldDB" id="A0A1T4KXU9"/>
<dbReference type="EMBL" id="FUXK01000002">
    <property type="protein sequence ID" value="SJZ47178.1"/>
    <property type="molecule type" value="Genomic_DNA"/>
</dbReference>
<name>A0A1T4KXU9_9BACT</name>
<accession>A0A1T4KXU9</accession>
<dbReference type="RefSeq" id="WP_025070080.1">
    <property type="nucleotide sequence ID" value="NZ_FUXK01000002.1"/>
</dbReference>
<reference evidence="1 2" key="1">
    <citation type="submission" date="2017-02" db="EMBL/GenBank/DDBJ databases">
        <authorList>
            <person name="Peterson S.W."/>
        </authorList>
    </citation>
    <scope>NUCLEOTIDE SEQUENCE [LARGE SCALE GENOMIC DNA]</scope>
    <source>
        <strain evidence="1 2">ATCC 43324</strain>
    </source>
</reference>
<protein>
    <submittedName>
        <fullName evidence="1">Uncharacterized protein</fullName>
    </submittedName>
</protein>
<organism evidence="1 2">
    <name type="scientific">Segatella oulorum</name>
    <dbReference type="NCBI Taxonomy" id="28136"/>
    <lineage>
        <taxon>Bacteria</taxon>
        <taxon>Pseudomonadati</taxon>
        <taxon>Bacteroidota</taxon>
        <taxon>Bacteroidia</taxon>
        <taxon>Bacteroidales</taxon>
        <taxon>Prevotellaceae</taxon>
        <taxon>Segatella</taxon>
    </lineage>
</organism>
<dbReference type="STRING" id="28136.SAMN02745202_00213"/>
<evidence type="ECO:0000313" key="2">
    <source>
        <dbReference type="Proteomes" id="UP000190065"/>
    </source>
</evidence>
<dbReference type="Proteomes" id="UP000190065">
    <property type="component" value="Unassembled WGS sequence"/>
</dbReference>
<gene>
    <name evidence="1" type="ORF">SAMN02745202_00213</name>
</gene>